<comment type="caution">
    <text evidence="1">Lacks conserved residue(s) required for the propagation of feature annotation.</text>
</comment>
<evidence type="ECO:0000256" key="2">
    <source>
        <dbReference type="SAM" id="MobiDB-lite"/>
    </source>
</evidence>
<dbReference type="InterPro" id="IPR038638">
    <property type="entry name" value="RbpA_sf"/>
</dbReference>
<dbReference type="KEGG" id="ldn:H9L06_02540"/>
<dbReference type="AlphaFoldDB" id="A0A7G9S5X2"/>
<proteinExistence type="inferred from homology"/>
<gene>
    <name evidence="1" type="primary">rbpA</name>
    <name evidence="3" type="ORF">H9L06_02540</name>
</gene>
<dbReference type="EMBL" id="CP060716">
    <property type="protein sequence ID" value="QNN63247.1"/>
    <property type="molecule type" value="Genomic_DNA"/>
</dbReference>
<dbReference type="InterPro" id="IPR025182">
    <property type="entry name" value="RNApol-bd_RbpA"/>
</dbReference>
<evidence type="ECO:0000313" key="4">
    <source>
        <dbReference type="Proteomes" id="UP000515934"/>
    </source>
</evidence>
<evidence type="ECO:0000256" key="1">
    <source>
        <dbReference type="HAMAP-Rule" id="MF_01483"/>
    </source>
</evidence>
<comment type="function">
    <text evidence="1">Binds to RNA polymerase (RNAP), stimulating transcription from principal, but not alternative sigma factor promoters.</text>
</comment>
<dbReference type="Gene3D" id="2.20.28.270">
    <property type="entry name" value="RNA polymerase-binding protein A"/>
    <property type="match status" value="1"/>
</dbReference>
<keyword evidence="4" id="KW-1185">Reference proteome</keyword>
<dbReference type="GO" id="GO:0045893">
    <property type="term" value="P:positive regulation of DNA-templated transcription"/>
    <property type="evidence" value="ECO:0007669"/>
    <property type="project" value="UniProtKB-UniRule"/>
</dbReference>
<sequence>MADRTLRGSRIGSTSLQGEAGVELSPRRSVEYLTDSGKRFTVVFDADAEPPPEWADQRTGEIGFLDDEAGQAAREEFEGKGTTQRTPWDMLIERRSREELEELLDERLKLLRARRGSAEPE</sequence>
<protein>
    <recommendedName>
        <fullName evidence="1">RNA polymerase-binding protein RbpA</fullName>
    </recommendedName>
</protein>
<evidence type="ECO:0000313" key="3">
    <source>
        <dbReference type="EMBL" id="QNN63247.1"/>
    </source>
</evidence>
<organism evidence="3 4">
    <name type="scientific">Leucobacter denitrificans</name>
    <dbReference type="NCBI Taxonomy" id="683042"/>
    <lineage>
        <taxon>Bacteria</taxon>
        <taxon>Bacillati</taxon>
        <taxon>Actinomycetota</taxon>
        <taxon>Actinomycetes</taxon>
        <taxon>Micrococcales</taxon>
        <taxon>Microbacteriaceae</taxon>
        <taxon>Leucobacter</taxon>
    </lineage>
</organism>
<dbReference type="GO" id="GO:0001000">
    <property type="term" value="F:bacterial-type RNA polymerase core enzyme binding"/>
    <property type="evidence" value="ECO:0007669"/>
    <property type="project" value="UniProtKB-UniRule"/>
</dbReference>
<keyword evidence="1" id="KW-0804">Transcription</keyword>
<dbReference type="RefSeq" id="WP_187555714.1">
    <property type="nucleotide sequence ID" value="NZ_CP060716.1"/>
</dbReference>
<comment type="similarity">
    <text evidence="1">Belongs to the RNA polymerase-binding protein RbpA family.</text>
</comment>
<keyword evidence="1" id="KW-0805">Transcription regulation</keyword>
<feature type="region of interest" description="Disordered" evidence="2">
    <location>
        <begin position="1"/>
        <end position="23"/>
    </location>
</feature>
<dbReference type="Pfam" id="PF13397">
    <property type="entry name" value="RbpA"/>
    <property type="match status" value="1"/>
</dbReference>
<dbReference type="HAMAP" id="MF_01483">
    <property type="entry name" value="RbpA"/>
    <property type="match status" value="1"/>
</dbReference>
<comment type="subunit">
    <text evidence="1">Forms a complex with the RNAP catalytic core and with free principal sigma factors.</text>
</comment>
<dbReference type="Proteomes" id="UP000515934">
    <property type="component" value="Chromosome"/>
</dbReference>
<reference evidence="3 4" key="1">
    <citation type="submission" date="2020-08" db="EMBL/GenBank/DDBJ databases">
        <title>Genome sequence of Leucobacter denitrificans KACC 14055T.</title>
        <authorList>
            <person name="Hyun D.-W."/>
            <person name="Bae J.-W."/>
        </authorList>
    </citation>
    <scope>NUCLEOTIDE SEQUENCE [LARGE SCALE GENOMIC DNA]</scope>
    <source>
        <strain evidence="3 4">KACC 14055</strain>
    </source>
</reference>
<accession>A0A7G9S5X2</accession>
<name>A0A7G9S5X2_9MICO</name>